<feature type="non-terminal residue" evidence="1">
    <location>
        <position position="240"/>
    </location>
</feature>
<name>X1VBI1_9ZZZZ</name>
<dbReference type="EMBL" id="BARW01032769">
    <property type="protein sequence ID" value="GAJ03315.1"/>
    <property type="molecule type" value="Genomic_DNA"/>
</dbReference>
<feature type="non-terminal residue" evidence="1">
    <location>
        <position position="1"/>
    </location>
</feature>
<reference evidence="1" key="1">
    <citation type="journal article" date="2014" name="Front. Microbiol.">
        <title>High frequency of phylogenetically diverse reductive dehalogenase-homologous genes in deep subseafloor sedimentary metagenomes.</title>
        <authorList>
            <person name="Kawai M."/>
            <person name="Futagami T."/>
            <person name="Toyoda A."/>
            <person name="Takaki Y."/>
            <person name="Nishi S."/>
            <person name="Hori S."/>
            <person name="Arai W."/>
            <person name="Tsubouchi T."/>
            <person name="Morono Y."/>
            <person name="Uchiyama I."/>
            <person name="Ito T."/>
            <person name="Fujiyama A."/>
            <person name="Inagaki F."/>
            <person name="Takami H."/>
        </authorList>
    </citation>
    <scope>NUCLEOTIDE SEQUENCE</scope>
    <source>
        <strain evidence="1">Expedition CK06-06</strain>
    </source>
</reference>
<evidence type="ECO:0000313" key="1">
    <source>
        <dbReference type="EMBL" id="GAJ03315.1"/>
    </source>
</evidence>
<organism evidence="1">
    <name type="scientific">marine sediment metagenome</name>
    <dbReference type="NCBI Taxonomy" id="412755"/>
    <lineage>
        <taxon>unclassified sequences</taxon>
        <taxon>metagenomes</taxon>
        <taxon>ecological metagenomes</taxon>
    </lineage>
</organism>
<dbReference type="AlphaFoldDB" id="X1VBI1"/>
<comment type="caution">
    <text evidence="1">The sequence shown here is derived from an EMBL/GenBank/DDBJ whole genome shotgun (WGS) entry which is preliminary data.</text>
</comment>
<protein>
    <submittedName>
        <fullName evidence="1">Uncharacterized protein</fullName>
    </submittedName>
</protein>
<accession>X1VBI1</accession>
<proteinExistence type="predicted"/>
<sequence length="240" mass="26188">SIFPGALLMFLVFCALSGSGAIFEFLGSVEDFAPISQLGGKEALASVNDFQEAFAETLYDDSLIVVNASAAPGESFWLTVDMVSTILTYGFELAFFDYDTSIIFPDTHTVVVDTGGGLDTTSYPTYQLLGRADRPDTTFLLVGASFWNEHLDTLRFSCVVDFLFAEEPPIDPGSGPVVRFKFWVREDAEPESTTPIKFVTVLPVPGFADIPPNFTDLLGNFKIPMTKNGEFTVADPTEPE</sequence>
<gene>
    <name evidence="1" type="ORF">S12H4_51781</name>
</gene>